<gene>
    <name evidence="1" type="ORF">MRB53_029693</name>
</gene>
<dbReference type="Proteomes" id="UP001234297">
    <property type="component" value="Chromosome 9"/>
</dbReference>
<evidence type="ECO:0000313" key="1">
    <source>
        <dbReference type="EMBL" id="KAJ8621164.1"/>
    </source>
</evidence>
<protein>
    <submittedName>
        <fullName evidence="1">Uncharacterized protein</fullName>
    </submittedName>
</protein>
<name>A0ACC2KJM4_PERAE</name>
<dbReference type="EMBL" id="CM056817">
    <property type="protein sequence ID" value="KAJ8621164.1"/>
    <property type="molecule type" value="Genomic_DNA"/>
</dbReference>
<evidence type="ECO:0000313" key="2">
    <source>
        <dbReference type="Proteomes" id="UP001234297"/>
    </source>
</evidence>
<comment type="caution">
    <text evidence="1">The sequence shown here is derived from an EMBL/GenBank/DDBJ whole genome shotgun (WGS) entry which is preliminary data.</text>
</comment>
<sequence length="233" mass="27149">MDVSFSNYLHHFRFRTNADLQPESKAIHTVKESFQHCLSNILLWKKSLQTIGSWANSAKRDFRMPSINRELRQYTKSNRSIESGCSLPRFRPYVAKVPWHKGGRALLSQLFPRYGHYCGPNWSSGKDNGLPLWDQRPIDWLDFCCYCHDIGYDTDDQAKLLKADLAFLECLEKPRMTMNGDSHAAYLYRSMCITGLRNILIPYRRQLVRLQSGQYLAEWLGTLKGKSNTFERT</sequence>
<accession>A0ACC2KJM4</accession>
<reference evidence="1 2" key="1">
    <citation type="journal article" date="2022" name="Hortic Res">
        <title>A haplotype resolved chromosomal level avocado genome allows analysis of novel avocado genes.</title>
        <authorList>
            <person name="Nath O."/>
            <person name="Fletcher S.J."/>
            <person name="Hayward A."/>
            <person name="Shaw L.M."/>
            <person name="Masouleh A.K."/>
            <person name="Furtado A."/>
            <person name="Henry R.J."/>
            <person name="Mitter N."/>
        </authorList>
    </citation>
    <scope>NUCLEOTIDE SEQUENCE [LARGE SCALE GENOMIC DNA]</scope>
    <source>
        <strain evidence="2">cv. Hass</strain>
    </source>
</reference>
<keyword evidence="2" id="KW-1185">Reference proteome</keyword>
<proteinExistence type="predicted"/>
<organism evidence="1 2">
    <name type="scientific">Persea americana</name>
    <name type="common">Avocado</name>
    <dbReference type="NCBI Taxonomy" id="3435"/>
    <lineage>
        <taxon>Eukaryota</taxon>
        <taxon>Viridiplantae</taxon>
        <taxon>Streptophyta</taxon>
        <taxon>Embryophyta</taxon>
        <taxon>Tracheophyta</taxon>
        <taxon>Spermatophyta</taxon>
        <taxon>Magnoliopsida</taxon>
        <taxon>Magnoliidae</taxon>
        <taxon>Laurales</taxon>
        <taxon>Lauraceae</taxon>
        <taxon>Persea</taxon>
    </lineage>
</organism>